<evidence type="ECO:0000256" key="3">
    <source>
        <dbReference type="ARBA" id="ARBA00023002"/>
    </source>
</evidence>
<gene>
    <name evidence="7" type="ORF">Prum_020250</name>
</gene>
<dbReference type="GO" id="GO:0016491">
    <property type="term" value="F:oxidoreductase activity"/>
    <property type="evidence" value="ECO:0007669"/>
    <property type="project" value="UniProtKB-KW"/>
</dbReference>
<keyword evidence="3" id="KW-0560">Oxidoreductase</keyword>
<dbReference type="Pfam" id="PF00384">
    <property type="entry name" value="Molybdopterin"/>
    <property type="match status" value="1"/>
</dbReference>
<evidence type="ECO:0000313" key="8">
    <source>
        <dbReference type="Proteomes" id="UP000482960"/>
    </source>
</evidence>
<dbReference type="AlphaFoldDB" id="A0A6V8KTD7"/>
<dbReference type="InterPro" id="IPR006656">
    <property type="entry name" value="Mopterin_OxRdtase"/>
</dbReference>
<dbReference type="InterPro" id="IPR006657">
    <property type="entry name" value="MoPterin_dinucl-bd_dom"/>
</dbReference>
<proteinExistence type="predicted"/>
<dbReference type="GO" id="GO:0043546">
    <property type="term" value="F:molybdopterin cofactor binding"/>
    <property type="evidence" value="ECO:0007669"/>
    <property type="project" value="InterPro"/>
</dbReference>
<keyword evidence="1" id="KW-0004">4Fe-4S</keyword>
<dbReference type="SMART" id="SM00926">
    <property type="entry name" value="Molybdop_Fe4S4"/>
    <property type="match status" value="1"/>
</dbReference>
<dbReference type="Proteomes" id="UP000482960">
    <property type="component" value="Unassembled WGS sequence"/>
</dbReference>
<accession>A0A6V8KTD7</accession>
<reference evidence="7 8" key="1">
    <citation type="submission" date="2020-03" db="EMBL/GenBank/DDBJ databases">
        <title>Whole genome shotgun sequence of Phytohabitans rumicis NBRC 108638.</title>
        <authorList>
            <person name="Komaki H."/>
            <person name="Tamura T."/>
        </authorList>
    </citation>
    <scope>NUCLEOTIDE SEQUENCE [LARGE SCALE GENOMIC DNA]</scope>
    <source>
        <strain evidence="7 8">NBRC 108638</strain>
    </source>
</reference>
<dbReference type="Gene3D" id="2.40.40.20">
    <property type="match status" value="1"/>
</dbReference>
<dbReference type="Pfam" id="PF04879">
    <property type="entry name" value="Molybdop_Fe4S4"/>
    <property type="match status" value="1"/>
</dbReference>
<organism evidence="7 8">
    <name type="scientific">Phytohabitans rumicis</name>
    <dbReference type="NCBI Taxonomy" id="1076125"/>
    <lineage>
        <taxon>Bacteria</taxon>
        <taxon>Bacillati</taxon>
        <taxon>Actinomycetota</taxon>
        <taxon>Actinomycetes</taxon>
        <taxon>Micromonosporales</taxon>
        <taxon>Micromonosporaceae</taxon>
    </lineage>
</organism>
<feature type="domain" description="4Fe-4S Mo/W bis-MGD-type" evidence="6">
    <location>
        <begin position="1"/>
        <end position="57"/>
    </location>
</feature>
<comment type="caution">
    <text evidence="7">The sequence shown here is derived from an EMBL/GenBank/DDBJ whole genome shotgun (WGS) entry which is preliminary data.</text>
</comment>
<dbReference type="InterPro" id="IPR006963">
    <property type="entry name" value="Mopterin_OxRdtase_4Fe-4S_dom"/>
</dbReference>
<dbReference type="Gene3D" id="3.40.228.10">
    <property type="entry name" value="Dimethylsulfoxide Reductase, domain 2"/>
    <property type="match status" value="1"/>
</dbReference>
<protein>
    <submittedName>
        <fullName evidence="7">Oxidoreductase</fullName>
    </submittedName>
</protein>
<name>A0A6V8KTD7_9ACTN</name>
<dbReference type="SUPFAM" id="SSF53706">
    <property type="entry name" value="Formate dehydrogenase/DMSO reductase, domains 1-3"/>
    <property type="match status" value="1"/>
</dbReference>
<dbReference type="Pfam" id="PF01568">
    <property type="entry name" value="Molydop_binding"/>
    <property type="match status" value="1"/>
</dbReference>
<dbReference type="GO" id="GO:0016020">
    <property type="term" value="C:membrane"/>
    <property type="evidence" value="ECO:0007669"/>
    <property type="project" value="TreeGrafter"/>
</dbReference>
<evidence type="ECO:0000256" key="4">
    <source>
        <dbReference type="ARBA" id="ARBA00023004"/>
    </source>
</evidence>
<dbReference type="Gene3D" id="3.40.50.740">
    <property type="match status" value="1"/>
</dbReference>
<dbReference type="PANTHER" id="PTHR43105:SF9">
    <property type="entry name" value="NADPH-FE(3+) OXIDOREDUCTASE SUBUNIT ALPHA"/>
    <property type="match status" value="1"/>
</dbReference>
<dbReference type="GO" id="GO:0051539">
    <property type="term" value="F:4 iron, 4 sulfur cluster binding"/>
    <property type="evidence" value="ECO:0007669"/>
    <property type="project" value="UniProtKB-KW"/>
</dbReference>
<dbReference type="Gene3D" id="2.20.25.90">
    <property type="entry name" value="ADC-like domains"/>
    <property type="match status" value="1"/>
</dbReference>
<dbReference type="GO" id="GO:0046872">
    <property type="term" value="F:metal ion binding"/>
    <property type="evidence" value="ECO:0007669"/>
    <property type="project" value="UniProtKB-KW"/>
</dbReference>
<evidence type="ECO:0000256" key="5">
    <source>
        <dbReference type="ARBA" id="ARBA00023014"/>
    </source>
</evidence>
<dbReference type="PANTHER" id="PTHR43105">
    <property type="entry name" value="RESPIRATORY NITRATE REDUCTASE"/>
    <property type="match status" value="1"/>
</dbReference>
<dbReference type="RefSeq" id="WP_173075691.1">
    <property type="nucleotide sequence ID" value="NZ_BAABJB010000027.1"/>
</dbReference>
<keyword evidence="2" id="KW-0479">Metal-binding</keyword>
<dbReference type="InterPro" id="IPR050123">
    <property type="entry name" value="Prok_molybdopt-oxidoreductase"/>
</dbReference>
<evidence type="ECO:0000256" key="1">
    <source>
        <dbReference type="ARBA" id="ARBA00022485"/>
    </source>
</evidence>
<keyword evidence="4" id="KW-0408">Iron</keyword>
<sequence>METVHGACNLCEAICGLRFTIDGGRITSINGDPDDPLSRGHICPKAIALGDIQADPDRLRKPVRRTPDGWVEISWDEAYDLVVDRLIETRQRYGSNAVGLYLGNPSVHNYGILTHGPHFFGQLRTRNRFSATSVDQLPHQLVVHWLYGHQLLIPIPDIDNTNYFLVFGANPLASNGSLMTVPDVRRRLVDLKARGGKVVVFDPRRTETAALADEHHFVRPGSDAALLLALLHCVFADGTAEPTAHVDGLDAVREAVAAFTPERVAAVTGVDADVIRRVAREFAAAEGAACYGRVGVSIQRFGALSQWAIQLLNLATGNLDRPGGALFTRPAVDLVGGGLVGPGHYDKWRSRVRGLPEFSGELPVAALAEEILTPGDGQIRALVTVAGNPVLSTPNGGQLDRALDGLDFMVAVDFYVNETTRHADVILPPTTALEHDHYDVIFHALAVRNTARYSPAVLPKPADARHDWEIFTELARRYARRLGRRPAMRRRLMMRLRPHQQIAAGLRLGPYPVSLRALRRRPSGVDFGPLRPSFPGALRTPDKRVHAAPTQLLDALREATEELLAAPEPGQLRLIGRRHLRSNNSWMHNYERLVKGRPRHHLFMHPDDLAARGLRDGQRVRVRSRVGEVEVEVAETADIMPGVVSLPHGWGHARPDVRLSVASRTPGVSINDLTDDTLLDELSGNAALNGVVVTVESASG</sequence>
<evidence type="ECO:0000313" key="7">
    <source>
        <dbReference type="EMBL" id="GFJ88383.1"/>
    </source>
</evidence>
<evidence type="ECO:0000256" key="2">
    <source>
        <dbReference type="ARBA" id="ARBA00022723"/>
    </source>
</evidence>
<reference evidence="7 8" key="2">
    <citation type="submission" date="2020-03" db="EMBL/GenBank/DDBJ databases">
        <authorList>
            <person name="Ichikawa N."/>
            <person name="Kimura A."/>
            <person name="Kitahashi Y."/>
            <person name="Uohara A."/>
        </authorList>
    </citation>
    <scope>NUCLEOTIDE SEQUENCE [LARGE SCALE GENOMIC DNA]</scope>
    <source>
        <strain evidence="7 8">NBRC 108638</strain>
    </source>
</reference>
<dbReference type="PROSITE" id="PS51669">
    <property type="entry name" value="4FE4S_MOW_BIS_MGD"/>
    <property type="match status" value="1"/>
</dbReference>
<keyword evidence="8" id="KW-1185">Reference proteome</keyword>
<keyword evidence="5" id="KW-0411">Iron-sulfur</keyword>
<dbReference type="EMBL" id="BLPG01000001">
    <property type="protein sequence ID" value="GFJ88383.1"/>
    <property type="molecule type" value="Genomic_DNA"/>
</dbReference>
<evidence type="ECO:0000259" key="6">
    <source>
        <dbReference type="PROSITE" id="PS51669"/>
    </source>
</evidence>